<evidence type="ECO:0000313" key="1">
    <source>
        <dbReference type="EMBL" id="KAJ3600147.1"/>
    </source>
</evidence>
<reference evidence="1" key="1">
    <citation type="submission" date="2022-07" db="EMBL/GenBank/DDBJ databases">
        <title>Chromosome-level genome of Muraenolepis orangiensis.</title>
        <authorList>
            <person name="Kim J."/>
        </authorList>
    </citation>
    <scope>NUCLEOTIDE SEQUENCE</scope>
    <source>
        <strain evidence="1">KU_S4_2022</strain>
        <tissue evidence="1">Muscle</tissue>
    </source>
</reference>
<dbReference type="EMBL" id="JANIIK010000048">
    <property type="protein sequence ID" value="KAJ3600147.1"/>
    <property type="molecule type" value="Genomic_DNA"/>
</dbReference>
<keyword evidence="2" id="KW-1185">Reference proteome</keyword>
<sequence length="86" mass="9704">MTPQTTRSGSIPHFNRFVTETVNKESDDCPRFVMSSFCPARAKVTATARRHSEGGWAEPWRSSVIKATECRALRHVAPGKRREENS</sequence>
<dbReference type="AlphaFoldDB" id="A0A9Q0IH15"/>
<dbReference type="Proteomes" id="UP001148018">
    <property type="component" value="Unassembled WGS sequence"/>
</dbReference>
<name>A0A9Q0IH15_9TELE</name>
<organism evidence="1 2">
    <name type="scientific">Muraenolepis orangiensis</name>
    <name type="common">Patagonian moray cod</name>
    <dbReference type="NCBI Taxonomy" id="630683"/>
    <lineage>
        <taxon>Eukaryota</taxon>
        <taxon>Metazoa</taxon>
        <taxon>Chordata</taxon>
        <taxon>Craniata</taxon>
        <taxon>Vertebrata</taxon>
        <taxon>Euteleostomi</taxon>
        <taxon>Actinopterygii</taxon>
        <taxon>Neopterygii</taxon>
        <taxon>Teleostei</taxon>
        <taxon>Neoteleostei</taxon>
        <taxon>Acanthomorphata</taxon>
        <taxon>Zeiogadaria</taxon>
        <taxon>Gadariae</taxon>
        <taxon>Gadiformes</taxon>
        <taxon>Muraenolepidoidei</taxon>
        <taxon>Muraenolepididae</taxon>
        <taxon>Muraenolepis</taxon>
    </lineage>
</organism>
<evidence type="ECO:0000313" key="2">
    <source>
        <dbReference type="Proteomes" id="UP001148018"/>
    </source>
</evidence>
<gene>
    <name evidence="1" type="ORF">NHX12_034097</name>
</gene>
<comment type="caution">
    <text evidence="1">The sequence shown here is derived from an EMBL/GenBank/DDBJ whole genome shotgun (WGS) entry which is preliminary data.</text>
</comment>
<accession>A0A9Q0IH15</accession>
<protein>
    <submittedName>
        <fullName evidence="1">Uncharacterized protein</fullName>
    </submittedName>
</protein>
<proteinExistence type="predicted"/>